<sequence>MIGEEEFLGARFNPESCTGIVCLPFSIVKHDFHLLGTAVLSYSVLKSTPENCEFLTVTLFDSCGYSI</sequence>
<dbReference type="AlphaFoldDB" id="A0A8J4RKC7"/>
<comment type="caution">
    <text evidence="1">The sequence shown here is derived from an EMBL/GenBank/DDBJ whole genome shotgun (WGS) entry which is preliminary data.</text>
</comment>
<accession>A0A8J4RKC7</accession>
<protein>
    <submittedName>
        <fullName evidence="1">Uncharacterized protein</fullName>
    </submittedName>
</protein>
<evidence type="ECO:0000313" key="1">
    <source>
        <dbReference type="EMBL" id="KAF3966241.1"/>
    </source>
</evidence>
<evidence type="ECO:0000313" key="2">
    <source>
        <dbReference type="Proteomes" id="UP000737018"/>
    </source>
</evidence>
<gene>
    <name evidence="1" type="ORF">CMV_009640</name>
</gene>
<proteinExistence type="predicted"/>
<reference evidence="1" key="1">
    <citation type="submission" date="2020-03" db="EMBL/GenBank/DDBJ databases">
        <title>Castanea mollissima Vanexum genome sequencing.</title>
        <authorList>
            <person name="Staton M."/>
        </authorList>
    </citation>
    <scope>NUCLEOTIDE SEQUENCE</scope>
    <source>
        <tissue evidence="1">Leaf</tissue>
    </source>
</reference>
<organism evidence="1 2">
    <name type="scientific">Castanea mollissima</name>
    <name type="common">Chinese chestnut</name>
    <dbReference type="NCBI Taxonomy" id="60419"/>
    <lineage>
        <taxon>Eukaryota</taxon>
        <taxon>Viridiplantae</taxon>
        <taxon>Streptophyta</taxon>
        <taxon>Embryophyta</taxon>
        <taxon>Tracheophyta</taxon>
        <taxon>Spermatophyta</taxon>
        <taxon>Magnoliopsida</taxon>
        <taxon>eudicotyledons</taxon>
        <taxon>Gunneridae</taxon>
        <taxon>Pentapetalae</taxon>
        <taxon>rosids</taxon>
        <taxon>fabids</taxon>
        <taxon>Fagales</taxon>
        <taxon>Fagaceae</taxon>
        <taxon>Castanea</taxon>
    </lineage>
</organism>
<dbReference type="Proteomes" id="UP000737018">
    <property type="component" value="Unassembled WGS sequence"/>
</dbReference>
<dbReference type="EMBL" id="JRKL02001071">
    <property type="protein sequence ID" value="KAF3966241.1"/>
    <property type="molecule type" value="Genomic_DNA"/>
</dbReference>
<keyword evidence="2" id="KW-1185">Reference proteome</keyword>
<name>A0A8J4RKC7_9ROSI</name>